<reference evidence="1 2" key="1">
    <citation type="journal article" date="2021" name="Hortic Res">
        <title>The domestication of Cucurbita argyrosperma as revealed by the genome of its wild relative.</title>
        <authorList>
            <person name="Barrera-Redondo J."/>
            <person name="Sanchez-de la Vega G."/>
            <person name="Aguirre-Liguori J.A."/>
            <person name="Castellanos-Morales G."/>
            <person name="Gutierrez-Guerrero Y.T."/>
            <person name="Aguirre-Dugua X."/>
            <person name="Aguirre-Planter E."/>
            <person name="Tenaillon M.I."/>
            <person name="Lira-Saade R."/>
            <person name="Eguiarte L.E."/>
        </authorList>
    </citation>
    <scope>NUCLEOTIDE SEQUENCE [LARGE SCALE GENOMIC DNA]</scope>
    <source>
        <strain evidence="1">JBR-2021</strain>
    </source>
</reference>
<evidence type="ECO:0000313" key="2">
    <source>
        <dbReference type="Proteomes" id="UP000685013"/>
    </source>
</evidence>
<gene>
    <name evidence="1" type="ORF">SDJN03_18658</name>
</gene>
<accession>A0AAV6MSG2</accession>
<proteinExistence type="predicted"/>
<comment type="caution">
    <text evidence="1">The sequence shown here is derived from an EMBL/GenBank/DDBJ whole genome shotgun (WGS) entry which is preliminary data.</text>
</comment>
<dbReference type="AlphaFoldDB" id="A0AAV6MSG2"/>
<keyword evidence="2" id="KW-1185">Reference proteome</keyword>
<dbReference type="Proteomes" id="UP000685013">
    <property type="component" value="Chromosome 12"/>
</dbReference>
<name>A0AAV6MSG2_9ROSI</name>
<organism evidence="1 2">
    <name type="scientific">Cucurbita argyrosperma subsp. sororia</name>
    <dbReference type="NCBI Taxonomy" id="37648"/>
    <lineage>
        <taxon>Eukaryota</taxon>
        <taxon>Viridiplantae</taxon>
        <taxon>Streptophyta</taxon>
        <taxon>Embryophyta</taxon>
        <taxon>Tracheophyta</taxon>
        <taxon>Spermatophyta</taxon>
        <taxon>Magnoliopsida</taxon>
        <taxon>eudicotyledons</taxon>
        <taxon>Gunneridae</taxon>
        <taxon>Pentapetalae</taxon>
        <taxon>rosids</taxon>
        <taxon>fabids</taxon>
        <taxon>Cucurbitales</taxon>
        <taxon>Cucurbitaceae</taxon>
        <taxon>Cucurbiteae</taxon>
        <taxon>Cucurbita</taxon>
    </lineage>
</organism>
<feature type="non-terminal residue" evidence="1">
    <location>
        <position position="1"/>
    </location>
</feature>
<evidence type="ECO:0000313" key="1">
    <source>
        <dbReference type="EMBL" id="KAG6585925.1"/>
    </source>
</evidence>
<dbReference type="EMBL" id="JAGKQH010000012">
    <property type="protein sequence ID" value="KAG6585925.1"/>
    <property type="molecule type" value="Genomic_DNA"/>
</dbReference>
<protein>
    <submittedName>
        <fullName evidence="1">Uncharacterized protein</fullName>
    </submittedName>
</protein>
<sequence length="97" mass="10812">MRISHKVCTWMLVEMRREKARCNLEEVKIGCPISFESLILVHRQTARSEKVGLSLELGTFVAGVEISLQLTSVNILRSGTPMTMHTASSLVVLVVMI</sequence>